<dbReference type="Gene3D" id="1.10.10.60">
    <property type="entry name" value="Homeodomain-like"/>
    <property type="match status" value="1"/>
</dbReference>
<dbReference type="OrthoDB" id="9799345at2"/>
<evidence type="ECO:0000313" key="6">
    <source>
        <dbReference type="Proteomes" id="UP000293342"/>
    </source>
</evidence>
<dbReference type="RefSeq" id="WP_131514943.1">
    <property type="nucleotide sequence ID" value="NZ_SJKD01000004.1"/>
</dbReference>
<evidence type="ECO:0000256" key="2">
    <source>
        <dbReference type="ARBA" id="ARBA00023125"/>
    </source>
</evidence>
<dbReference type="SUPFAM" id="SSF46689">
    <property type="entry name" value="Homeodomain-like"/>
    <property type="match status" value="1"/>
</dbReference>
<comment type="caution">
    <text evidence="5">The sequence shown here is derived from an EMBL/GenBank/DDBJ whole genome shotgun (WGS) entry which is preliminary data.</text>
</comment>
<dbReference type="EMBL" id="SJKD01000004">
    <property type="protein sequence ID" value="TCC48704.1"/>
    <property type="molecule type" value="Genomic_DNA"/>
</dbReference>
<reference evidence="5 6" key="1">
    <citation type="submission" date="2019-02" db="EMBL/GenBank/DDBJ databases">
        <title>Kribbella capetownensis sp. nov. and Kribbella speibonae sp. nov., isolated from soil.</title>
        <authorList>
            <person name="Curtis S.M."/>
            <person name="Norton I."/>
            <person name="Everest G.J."/>
            <person name="Meyers P.R."/>
        </authorList>
    </citation>
    <scope>NUCLEOTIDE SEQUENCE [LARGE SCALE GENOMIC DNA]</scope>
    <source>
        <strain evidence="5 6">YM53</strain>
    </source>
</reference>
<dbReference type="InterPro" id="IPR018060">
    <property type="entry name" value="HTH_AraC"/>
</dbReference>
<dbReference type="Proteomes" id="UP000293342">
    <property type="component" value="Unassembled WGS sequence"/>
</dbReference>
<accession>A0A4R0JRN9</accession>
<keyword evidence="2" id="KW-0238">DNA-binding</keyword>
<dbReference type="SMART" id="SM00342">
    <property type="entry name" value="HTH_ARAC"/>
    <property type="match status" value="1"/>
</dbReference>
<gene>
    <name evidence="5" type="ORF">E0H75_19180</name>
</gene>
<dbReference type="Pfam" id="PF12833">
    <property type="entry name" value="HTH_18"/>
    <property type="match status" value="1"/>
</dbReference>
<dbReference type="PANTHER" id="PTHR46796">
    <property type="entry name" value="HTH-TYPE TRANSCRIPTIONAL ACTIVATOR RHAS-RELATED"/>
    <property type="match status" value="1"/>
</dbReference>
<organism evidence="5 6">
    <name type="scientific">Kribbella capetownensis</name>
    <dbReference type="NCBI Taxonomy" id="1572659"/>
    <lineage>
        <taxon>Bacteria</taxon>
        <taxon>Bacillati</taxon>
        <taxon>Actinomycetota</taxon>
        <taxon>Actinomycetes</taxon>
        <taxon>Propionibacteriales</taxon>
        <taxon>Kribbellaceae</taxon>
        <taxon>Kribbella</taxon>
    </lineage>
</organism>
<sequence length="324" mass="35503">MSIVFSADDQPLNARADYWHHVVGDSLGRLDLVPPATGLDARDQLRIEDLGPVRVIELATGESSQASRKRSHISSSDPELCKIDVQVRGRGVIAHGGREARCAPGDFALVDLLRPCSWANGPSAGIVAVTFPRALLPLSSADLTELAGVRMRGSEGVGALVSSFARQLPGQVDDLAQADAARLGTTMLDLLTVTLSRRLGNRRPIPSESRRRTLLVQIHAFIDEHLSDPALSPRMIADAQYISVRYLHKLFETEPATVVDHIRRLRLDRCRHDLLDPALRALPVSAIGARWGFPNPSHFSRLVTSTFGVPPVELRRLTDVDHWS</sequence>
<evidence type="ECO:0000256" key="1">
    <source>
        <dbReference type="ARBA" id="ARBA00023015"/>
    </source>
</evidence>
<feature type="domain" description="HTH araC/xylS-type" evidence="4">
    <location>
        <begin position="216"/>
        <end position="317"/>
    </location>
</feature>
<protein>
    <submittedName>
        <fullName evidence="5">Helix-turn-helix domain-containing protein</fullName>
    </submittedName>
</protein>
<evidence type="ECO:0000259" key="4">
    <source>
        <dbReference type="PROSITE" id="PS01124"/>
    </source>
</evidence>
<proteinExistence type="predicted"/>
<keyword evidence="6" id="KW-1185">Reference proteome</keyword>
<dbReference type="Pfam" id="PF14525">
    <property type="entry name" value="AraC_binding_2"/>
    <property type="match status" value="1"/>
</dbReference>
<keyword evidence="3" id="KW-0804">Transcription</keyword>
<dbReference type="PANTHER" id="PTHR46796:SF6">
    <property type="entry name" value="ARAC SUBFAMILY"/>
    <property type="match status" value="1"/>
</dbReference>
<dbReference type="AlphaFoldDB" id="A0A4R0JRN9"/>
<dbReference type="InterPro" id="IPR050204">
    <property type="entry name" value="AraC_XylS_family_regulators"/>
</dbReference>
<keyword evidence="1" id="KW-0805">Transcription regulation</keyword>
<dbReference type="GO" id="GO:0043565">
    <property type="term" value="F:sequence-specific DNA binding"/>
    <property type="evidence" value="ECO:0007669"/>
    <property type="project" value="InterPro"/>
</dbReference>
<name>A0A4R0JRN9_9ACTN</name>
<dbReference type="InterPro" id="IPR035418">
    <property type="entry name" value="AraC-bd_2"/>
</dbReference>
<evidence type="ECO:0000256" key="3">
    <source>
        <dbReference type="ARBA" id="ARBA00023163"/>
    </source>
</evidence>
<dbReference type="InterPro" id="IPR009057">
    <property type="entry name" value="Homeodomain-like_sf"/>
</dbReference>
<dbReference type="GO" id="GO:0003700">
    <property type="term" value="F:DNA-binding transcription factor activity"/>
    <property type="evidence" value="ECO:0007669"/>
    <property type="project" value="InterPro"/>
</dbReference>
<evidence type="ECO:0000313" key="5">
    <source>
        <dbReference type="EMBL" id="TCC48704.1"/>
    </source>
</evidence>
<dbReference type="PROSITE" id="PS01124">
    <property type="entry name" value="HTH_ARAC_FAMILY_2"/>
    <property type="match status" value="1"/>
</dbReference>